<sequence length="166" mass="18076">MATTKEKFDSTGGFSIDKTVIVDELRNAKDLNTLEIKNSNFTDSKVSNYILRGLNTSVLELDNVGTQIVIDNNTLNFITGHLIAVNPQGTVYSGKLETVLICDAVGATTVLSTLTTTIKDDIPLGQTWSIEPLGSTNRFSYTTNRAGTTNTIKWVVSTQVISIEWA</sequence>
<organism evidence="1 2">
    <name type="scientific">Synechococcus phage S-H9-1</name>
    <dbReference type="NCBI Taxonomy" id="2783674"/>
    <lineage>
        <taxon>Viruses</taxon>
        <taxon>Duplodnaviria</taxon>
        <taxon>Heunggongvirae</taxon>
        <taxon>Uroviricota</taxon>
        <taxon>Caudoviricetes</taxon>
        <taxon>Pantevenvirales</taxon>
        <taxon>Kyanoviridae</taxon>
        <taxon>Scyllavirus</taxon>
        <taxon>Scyllavirus aitchnine</taxon>
    </lineage>
</organism>
<dbReference type="KEGG" id="vg:77945854"/>
<proteinExistence type="predicted"/>
<evidence type="ECO:0000313" key="2">
    <source>
        <dbReference type="Proteomes" id="UP000663288"/>
    </source>
</evidence>
<dbReference type="Proteomes" id="UP000663288">
    <property type="component" value="Segment"/>
</dbReference>
<name>A0A873WJL5_9CAUD</name>
<dbReference type="RefSeq" id="YP_010669671.1">
    <property type="nucleotide sequence ID" value="NC_070961.1"/>
</dbReference>
<evidence type="ECO:0000313" key="1">
    <source>
        <dbReference type="EMBL" id="QPB08255.1"/>
    </source>
</evidence>
<reference evidence="1" key="1">
    <citation type="submission" date="2020-10" db="EMBL/GenBank/DDBJ databases">
        <title>The Isolation and Genome Sequence of a Novel Cyanophage S-H9-1 from the Yellow Sea, China.</title>
        <authorList>
            <person name="Jiang T."/>
        </authorList>
    </citation>
    <scope>NUCLEOTIDE SEQUENCE</scope>
</reference>
<keyword evidence="2" id="KW-1185">Reference proteome</keyword>
<protein>
    <submittedName>
        <fullName evidence="1">Virion structural protein</fullName>
    </submittedName>
</protein>
<accession>A0A873WJL5</accession>
<dbReference type="EMBL" id="MW117966">
    <property type="protein sequence ID" value="QPB08255.1"/>
    <property type="molecule type" value="Genomic_DNA"/>
</dbReference>
<dbReference type="GeneID" id="77945854"/>